<dbReference type="SUPFAM" id="SSF101898">
    <property type="entry name" value="NHL repeat"/>
    <property type="match status" value="2"/>
</dbReference>
<dbReference type="EMBL" id="MN740780">
    <property type="protein sequence ID" value="QHU11222.1"/>
    <property type="molecule type" value="Genomic_DNA"/>
</dbReference>
<dbReference type="PANTHER" id="PTHR35580:SF1">
    <property type="entry name" value="PHYTASE-LIKE DOMAIN-CONTAINING PROTEIN"/>
    <property type="match status" value="1"/>
</dbReference>
<reference evidence="1" key="1">
    <citation type="journal article" date="2020" name="Nature">
        <title>Giant virus diversity and host interactions through global metagenomics.</title>
        <authorList>
            <person name="Schulz F."/>
            <person name="Roux S."/>
            <person name="Paez-Espino D."/>
            <person name="Jungbluth S."/>
            <person name="Walsh D.A."/>
            <person name="Denef V.J."/>
            <person name="McMahon K.D."/>
            <person name="Konstantinidis K.T."/>
            <person name="Eloe-Fadrosh E.A."/>
            <person name="Kyrpides N.C."/>
            <person name="Woyke T."/>
        </authorList>
    </citation>
    <scope>NUCLEOTIDE SEQUENCE</scope>
    <source>
        <strain evidence="1">GVMAG-S-1101165-84</strain>
    </source>
</reference>
<dbReference type="PANTHER" id="PTHR35580">
    <property type="entry name" value="CELL SURFACE GLYCOPROTEIN (S-LAYER PROTEIN)-LIKE PROTEIN"/>
    <property type="match status" value="1"/>
</dbReference>
<dbReference type="AlphaFoldDB" id="A0A6C0JZK8"/>
<proteinExistence type="predicted"/>
<evidence type="ECO:0000313" key="1">
    <source>
        <dbReference type="EMBL" id="QHU11222.1"/>
    </source>
</evidence>
<protein>
    <submittedName>
        <fullName evidence="1">Uncharacterized protein</fullName>
    </submittedName>
</protein>
<organism evidence="1">
    <name type="scientific">viral metagenome</name>
    <dbReference type="NCBI Taxonomy" id="1070528"/>
    <lineage>
        <taxon>unclassified sequences</taxon>
        <taxon>metagenomes</taxon>
        <taxon>organismal metagenomes</taxon>
    </lineage>
</organism>
<accession>A0A6C0JZK8</accession>
<sequence>MSNRCFDASTLTKLISDRTQAEHVRLQQKLMALPNPPKNFLRWNSNTNDKDASVIGDVMAGWGTTWTRGNTIMIPEVPCGCIEINVPFVPPVPIPTFYGLAQWATDVMENDNLCEIQSVVADLSGNVYVLGYVQSPTIYIPFYSYVGVSGDIEEISYGTLPEEVSGTSYSPLVKYDSEGTVLWATCLTNTGSPLDGSGGTRLAIDLSGNLNLVLPLQGTARLYDFVLSPPPGGEIQLSSYGTVPYAANRYVLAQYSPNGTVRWCTYADNCTPLGICTDIIGQIAICGSVPAASNPSFYNAPATLYGSIASSSSSNGFVIQYNRNGQVQWAANQSSPSLMRCNAIAPDRYGNLYVSGICQDAVTLNSFNRVQSTVIQQFTFGTLPVTGATTAILFEYNSFGACQWATTLGSNCFPRAIAVDISSSSMYVTANFTTVPFTLNDASDVVTDSVNPRDIRVIPFAQVVAGTGILLARYSPAGKCQWATTLVSADSRAIATTIATDLCGNLYMGGQYGSPLTVQRYSGLLNQRLLLQPYGTFSTRNSTFLAGYTANGTVLWALSDGSGSCVLNGLAVDSSMNRLYCVGGRARVPFQVNSFQQIQTDLPATIQQTPFGILANDTNFYGFLASYTTR</sequence>
<dbReference type="InterPro" id="IPR052918">
    <property type="entry name" value="Motility_Chemotaxis_Reg"/>
</dbReference>
<name>A0A6C0JZK8_9ZZZZ</name>